<sequence>MPGIPRSQRCQGCMRRKIRCDLNWPVCSPCKRSGTPCSGPPTGAKFIHNGCHRTKSAAAHASTSGEQQALVSDAWPQRPAPQAVARPPPPHTIVDVSSRAVQGGASYACFRLSAGPRANPTTLADRLAAHLSRLLNKDPHGGALLGMSYVVHLPQRMAHSPALRDCVALFCSGWSSYLRGADPDDLVDHRAYGKALRSLQRALDSRQDQLRCETLAAISILERFDVLFDRNRGYNRTMHGRGIHSLMLKRGPPDPNDELDRRLAVENRSVLLSLWVVEDGDNFFLTPEWKAALEPPPVHSGSPGENTVRTHSFIGYLGIWPKVVREMRRLQGGEMPLDEVLVNAARLQKQIQELLGEIEADGVPLLEEARKSNLFSVVADPDPPIGEKYEFTQYGAAEMVITYYAVKSLVHNIMWLLQKLQGLPDDAVYAEYLDDCYNCWMAMPYLRSMGSLASMQNSTPFLLSYEAAGPEVKKHILDWIIEQDQHKKRFPDDREQVERIVLNVGRGMVGRVTFDTSPPPSAPSSPP</sequence>
<protein>
    <submittedName>
        <fullName evidence="1">Uncharacterized protein</fullName>
    </submittedName>
</protein>
<name>A0ACC0V9S7_9HYPO</name>
<evidence type="ECO:0000313" key="1">
    <source>
        <dbReference type="EMBL" id="KAI9903177.1"/>
    </source>
</evidence>
<dbReference type="Proteomes" id="UP001163324">
    <property type="component" value="Chromosome 2"/>
</dbReference>
<proteinExistence type="predicted"/>
<gene>
    <name evidence="1" type="ORF">N3K66_002529</name>
</gene>
<keyword evidence="2" id="KW-1185">Reference proteome</keyword>
<dbReference type="EMBL" id="CM047941">
    <property type="protein sequence ID" value="KAI9903177.1"/>
    <property type="molecule type" value="Genomic_DNA"/>
</dbReference>
<accession>A0ACC0V9S7</accession>
<organism evidence="1 2">
    <name type="scientific">Trichothecium roseum</name>
    <dbReference type="NCBI Taxonomy" id="47278"/>
    <lineage>
        <taxon>Eukaryota</taxon>
        <taxon>Fungi</taxon>
        <taxon>Dikarya</taxon>
        <taxon>Ascomycota</taxon>
        <taxon>Pezizomycotina</taxon>
        <taxon>Sordariomycetes</taxon>
        <taxon>Hypocreomycetidae</taxon>
        <taxon>Hypocreales</taxon>
        <taxon>Hypocreales incertae sedis</taxon>
        <taxon>Trichothecium</taxon>
    </lineage>
</organism>
<reference evidence="1" key="1">
    <citation type="submission" date="2022-10" db="EMBL/GenBank/DDBJ databases">
        <title>Complete Genome of Trichothecium roseum strain YXFP-22015, a Plant Pathogen Isolated from Citrus.</title>
        <authorList>
            <person name="Wang Y."/>
            <person name="Zhu L."/>
        </authorList>
    </citation>
    <scope>NUCLEOTIDE SEQUENCE</scope>
    <source>
        <strain evidence="1">YXFP-22015</strain>
    </source>
</reference>
<evidence type="ECO:0000313" key="2">
    <source>
        <dbReference type="Proteomes" id="UP001163324"/>
    </source>
</evidence>
<comment type="caution">
    <text evidence="1">The sequence shown here is derived from an EMBL/GenBank/DDBJ whole genome shotgun (WGS) entry which is preliminary data.</text>
</comment>